<dbReference type="Proteomes" id="UP000509704">
    <property type="component" value="Chromosome 4"/>
</dbReference>
<gene>
    <name evidence="5" type="ORF">HG535_0D05270</name>
</gene>
<reference evidence="5 6" key="1">
    <citation type="submission" date="2020-07" db="EMBL/GenBank/DDBJ databases">
        <title>The yeast mating-type switching endonuclease HO is a domesticated member of an unorthodox homing genetic element family.</title>
        <authorList>
            <person name="Coughlan A.Y."/>
            <person name="Lombardi L."/>
            <person name="Braun-Galleani S."/>
            <person name="Martos A.R."/>
            <person name="Galeote V."/>
            <person name="Bigey F."/>
            <person name="Dequin S."/>
            <person name="Byrne K.P."/>
            <person name="Wolfe K.H."/>
        </authorList>
    </citation>
    <scope>NUCLEOTIDE SEQUENCE [LARGE SCALE GENOMIC DNA]</scope>
    <source>
        <strain evidence="5 6">NRRL Y-6702</strain>
    </source>
</reference>
<accession>A0A7H9B2D1</accession>
<evidence type="ECO:0000256" key="1">
    <source>
        <dbReference type="ARBA" id="ARBA00007920"/>
    </source>
</evidence>
<comment type="similarity">
    <text evidence="1">Belongs to the putative lipase ROG1 family.</text>
</comment>
<dbReference type="GO" id="GO:0016042">
    <property type="term" value="P:lipid catabolic process"/>
    <property type="evidence" value="ECO:0007669"/>
    <property type="project" value="UniProtKB-KW"/>
</dbReference>
<dbReference type="RefSeq" id="XP_037144545.1">
    <property type="nucleotide sequence ID" value="XM_037288650.1"/>
</dbReference>
<keyword evidence="2" id="KW-0443">Lipid metabolism</keyword>
<dbReference type="SUPFAM" id="SSF53474">
    <property type="entry name" value="alpha/beta-Hydrolases"/>
    <property type="match status" value="1"/>
</dbReference>
<dbReference type="InterPro" id="IPR029058">
    <property type="entry name" value="AB_hydrolase_fold"/>
</dbReference>
<proteinExistence type="inferred from homology"/>
<evidence type="ECO:0000256" key="3">
    <source>
        <dbReference type="SAM" id="MobiDB-lite"/>
    </source>
</evidence>
<dbReference type="AlphaFoldDB" id="A0A7H9B2D1"/>
<evidence type="ECO:0000259" key="4">
    <source>
        <dbReference type="Pfam" id="PF05057"/>
    </source>
</evidence>
<sequence>MKPWTIESKTVEGSLIYDDIESLGIGSLCRYKVIVEKGEIEGAENEELTKLFLRVKNKESPLLRPVYLTGPYACYVDVRPYNYDEDHTFDKNEPIQFTSDLRPDEHFKADLWLNENSRMEDGRYSWTIDVISQVSVSSVPKVEYQLKIGTTKAATKHIKKVTKSFKGVVVERWDTRKLWNLPPKFPHKPVHLVILTHGIFANVGCDMLYMKDKIEEKAFTLPEEINPNVVVRGCMDNMGKSARGIRYLGIRVAKYILRTLDELNEDYKVDKLSVIGHSLGGPVQAMAIHYISVKRPDVFDPATGVKPINFIACASPFLGVVGDFPLYVSLALDVGALGLTGRDLTLRHTPLISTDGIVADKDERPLHKFILEALPQSPALEVFQKFVHRTVYANVLHDGIVPLRTAALLYLDWGSLAKVHDIRKKQSLAASDGLNTPIDASSSDDLKSDEKHNAIGEIPIEGMEKKAALQWIMPQVLNKGKKFSKYERTQTRDFDSDSSESDNGSNIKKRLSDNSNFNPPPEASTFMAAISVIVSPVPTQEYLKNPAIRTDAIVHDKVYHPNELPPPHYNDRPFIKKVIYLNESNNRCQERIARAWQEKMSWRKVLVDLKPDSHNNICVRRRFTNLFGNVAVKNLVDSHFGEEACRKYAAL</sequence>
<dbReference type="OrthoDB" id="5368485at2759"/>
<dbReference type="PANTHER" id="PTHR12482:SF20">
    <property type="entry name" value="LIPASE YDR444W-RELATED"/>
    <property type="match status" value="1"/>
</dbReference>
<dbReference type="InterPro" id="IPR007751">
    <property type="entry name" value="DUF676_lipase-like"/>
</dbReference>
<evidence type="ECO:0000256" key="2">
    <source>
        <dbReference type="ARBA" id="ARBA00022963"/>
    </source>
</evidence>
<evidence type="ECO:0000313" key="6">
    <source>
        <dbReference type="Proteomes" id="UP000509704"/>
    </source>
</evidence>
<dbReference type="Gene3D" id="3.40.50.1820">
    <property type="entry name" value="alpha/beta hydrolase"/>
    <property type="match status" value="1"/>
</dbReference>
<organism evidence="5 6">
    <name type="scientific">Zygotorulaspora mrakii</name>
    <name type="common">Zygosaccharomyces mrakii</name>
    <dbReference type="NCBI Taxonomy" id="42260"/>
    <lineage>
        <taxon>Eukaryota</taxon>
        <taxon>Fungi</taxon>
        <taxon>Dikarya</taxon>
        <taxon>Ascomycota</taxon>
        <taxon>Saccharomycotina</taxon>
        <taxon>Saccharomycetes</taxon>
        <taxon>Saccharomycetales</taxon>
        <taxon>Saccharomycetaceae</taxon>
        <taxon>Zygotorulaspora</taxon>
    </lineage>
</organism>
<dbReference type="Pfam" id="PF05057">
    <property type="entry name" value="DUF676"/>
    <property type="match status" value="1"/>
</dbReference>
<dbReference type="GeneID" id="59236541"/>
<dbReference type="PANTHER" id="PTHR12482">
    <property type="entry name" value="LIPASE ROG1-RELATED-RELATED"/>
    <property type="match status" value="1"/>
</dbReference>
<protein>
    <recommendedName>
        <fullName evidence="4">DUF676 domain-containing protein</fullName>
    </recommendedName>
</protein>
<dbReference type="KEGG" id="zmk:HG535_0D05270"/>
<dbReference type="EMBL" id="CP058607">
    <property type="protein sequence ID" value="QLG72818.1"/>
    <property type="molecule type" value="Genomic_DNA"/>
</dbReference>
<keyword evidence="6" id="KW-1185">Reference proteome</keyword>
<feature type="domain" description="DUF676" evidence="4">
    <location>
        <begin position="187"/>
        <end position="405"/>
    </location>
</feature>
<dbReference type="InterPro" id="IPR016445">
    <property type="entry name" value="Rog1_fam"/>
</dbReference>
<keyword evidence="2" id="KW-0442">Lipid degradation</keyword>
<dbReference type="PIRSF" id="PIRSF005412">
    <property type="entry name" value="UCP005412_abhydr"/>
    <property type="match status" value="1"/>
</dbReference>
<dbReference type="InterPro" id="IPR044294">
    <property type="entry name" value="Lipase-like"/>
</dbReference>
<feature type="region of interest" description="Disordered" evidence="3">
    <location>
        <begin position="488"/>
        <end position="520"/>
    </location>
</feature>
<name>A0A7H9B2D1_ZYGMR</name>
<dbReference type="GO" id="GO:0047372">
    <property type="term" value="F:monoacylglycerol lipase activity"/>
    <property type="evidence" value="ECO:0007669"/>
    <property type="project" value="TreeGrafter"/>
</dbReference>
<evidence type="ECO:0000313" key="5">
    <source>
        <dbReference type="EMBL" id="QLG72818.1"/>
    </source>
</evidence>